<keyword evidence="3" id="KW-0274">FAD</keyword>
<dbReference type="InterPro" id="IPR036188">
    <property type="entry name" value="FAD/NAD-bd_sf"/>
</dbReference>
<dbReference type="PANTHER" id="PTHR13789:SF147">
    <property type="entry name" value="PUTATIVE (AFU_ORTHOLOGUE AFUA_2G01950)-RELATED"/>
    <property type="match status" value="1"/>
</dbReference>
<dbReference type="Gene3D" id="3.50.50.60">
    <property type="entry name" value="FAD/NAD(P)-binding domain"/>
    <property type="match status" value="1"/>
</dbReference>
<dbReference type="PRINTS" id="PR00420">
    <property type="entry name" value="RNGMNOXGNASE"/>
</dbReference>
<dbReference type="SUPFAM" id="SSF54373">
    <property type="entry name" value="FAD-linked reductases, C-terminal domain"/>
    <property type="match status" value="1"/>
</dbReference>
<keyword evidence="5" id="KW-0503">Monooxygenase</keyword>
<comment type="caution">
    <text evidence="7">The sequence shown here is derived from an EMBL/GenBank/DDBJ whole genome shotgun (WGS) entry which is preliminary data.</text>
</comment>
<name>A0A5J5F3N2_9PEZI</name>
<dbReference type="PANTHER" id="PTHR13789">
    <property type="entry name" value="MONOOXYGENASE"/>
    <property type="match status" value="1"/>
</dbReference>
<dbReference type="AlphaFoldDB" id="A0A5J5F3N2"/>
<dbReference type="InParanoid" id="A0A5J5F3N2"/>
<accession>A0A5J5F3N2</accession>
<comment type="similarity">
    <text evidence="1">Belongs to the paxM FAD-dependent monooxygenase family.</text>
</comment>
<dbReference type="InterPro" id="IPR050493">
    <property type="entry name" value="FAD-dep_Monooxygenase_BioMet"/>
</dbReference>
<evidence type="ECO:0000256" key="4">
    <source>
        <dbReference type="ARBA" id="ARBA00023002"/>
    </source>
</evidence>
<dbReference type="SUPFAM" id="SSF51905">
    <property type="entry name" value="FAD/NAD(P)-binding domain"/>
    <property type="match status" value="1"/>
</dbReference>
<evidence type="ECO:0000259" key="6">
    <source>
        <dbReference type="Pfam" id="PF01494"/>
    </source>
</evidence>
<dbReference type="InterPro" id="IPR002938">
    <property type="entry name" value="FAD-bd"/>
</dbReference>
<keyword evidence="8" id="KW-1185">Reference proteome</keyword>
<organism evidence="7 8">
    <name type="scientific">Sphaerosporella brunnea</name>
    <dbReference type="NCBI Taxonomy" id="1250544"/>
    <lineage>
        <taxon>Eukaryota</taxon>
        <taxon>Fungi</taxon>
        <taxon>Dikarya</taxon>
        <taxon>Ascomycota</taxon>
        <taxon>Pezizomycotina</taxon>
        <taxon>Pezizomycetes</taxon>
        <taxon>Pezizales</taxon>
        <taxon>Pyronemataceae</taxon>
        <taxon>Sphaerosporella</taxon>
    </lineage>
</organism>
<sequence length="419" mass="45756">MTASLDVVIVGAGLGGLAAAIGTQLAGHRVTVVEQAHHLAEVGAGIQVPPNASRILAQWDLLGSFSKESTSPHAFRIRGYSTGELMCEQQLIPTAVETYGAPYCNVHRADYHNLLIDKCYSLGVRVLLNSRVVSADFNAPSITLASGETLTADLVIGADGLKSNLRSLLLGRPSPPYLTGDLAYRILISADLMRADPDLAELAAKPIINVWMGPRAHAMCYLLKGGSVYNIVLCCPDNLPADINIARAAPGELEEFFATWDPRLRKLLALSHDVSKWRLQNSREMETWVHPAGRFTLLGDACHATLPYLAQGAAMAVEDGAVIGGLLGKLESEDQLPDILAIYQALRKHRTERVVKASTRHRDIFHMEDGEVQRARDAILREGSGKAGFPIKWKDEEFRDWLFGYDAFEDVERGGQVLE</sequence>
<dbReference type="EMBL" id="VXIS01000043">
    <property type="protein sequence ID" value="KAA8910688.1"/>
    <property type="molecule type" value="Genomic_DNA"/>
</dbReference>
<keyword evidence="4" id="KW-0560">Oxidoreductase</keyword>
<dbReference type="Pfam" id="PF01494">
    <property type="entry name" value="FAD_binding_3"/>
    <property type="match status" value="1"/>
</dbReference>
<protein>
    <recommendedName>
        <fullName evidence="6">FAD-binding domain-containing protein</fullName>
    </recommendedName>
</protein>
<evidence type="ECO:0000256" key="1">
    <source>
        <dbReference type="ARBA" id="ARBA00007992"/>
    </source>
</evidence>
<reference evidence="7 8" key="1">
    <citation type="submission" date="2019-09" db="EMBL/GenBank/DDBJ databases">
        <title>Draft genome of the ectomycorrhizal ascomycete Sphaerosporella brunnea.</title>
        <authorList>
            <consortium name="DOE Joint Genome Institute"/>
            <person name="Benucci G.M."/>
            <person name="Marozzi G."/>
            <person name="Antonielli L."/>
            <person name="Sanchez S."/>
            <person name="Marco P."/>
            <person name="Wang X."/>
            <person name="Falini L.B."/>
            <person name="Barry K."/>
            <person name="Haridas S."/>
            <person name="Lipzen A."/>
            <person name="Labutti K."/>
            <person name="Grigoriev I.V."/>
            <person name="Murat C."/>
            <person name="Martin F."/>
            <person name="Albertini E."/>
            <person name="Donnini D."/>
            <person name="Bonito G."/>
        </authorList>
    </citation>
    <scope>NUCLEOTIDE SEQUENCE [LARGE SCALE GENOMIC DNA]</scope>
    <source>
        <strain evidence="7 8">Sb_GMNB300</strain>
    </source>
</reference>
<dbReference type="GO" id="GO:0004497">
    <property type="term" value="F:monooxygenase activity"/>
    <property type="evidence" value="ECO:0007669"/>
    <property type="project" value="UniProtKB-KW"/>
</dbReference>
<feature type="domain" description="FAD-binding" evidence="6">
    <location>
        <begin position="5"/>
        <end position="357"/>
    </location>
</feature>
<dbReference type="Proteomes" id="UP000326924">
    <property type="component" value="Unassembled WGS sequence"/>
</dbReference>
<evidence type="ECO:0000313" key="7">
    <source>
        <dbReference type="EMBL" id="KAA8910688.1"/>
    </source>
</evidence>
<dbReference type="FunFam" id="3.50.50.60:FF:000115">
    <property type="entry name" value="Salicylate hydroxylase, putative"/>
    <property type="match status" value="1"/>
</dbReference>
<gene>
    <name evidence="7" type="ORF">FN846DRAFT_897907</name>
</gene>
<evidence type="ECO:0000256" key="5">
    <source>
        <dbReference type="ARBA" id="ARBA00023033"/>
    </source>
</evidence>
<evidence type="ECO:0000313" key="8">
    <source>
        <dbReference type="Proteomes" id="UP000326924"/>
    </source>
</evidence>
<keyword evidence="2" id="KW-0285">Flavoprotein</keyword>
<proteinExistence type="inferred from homology"/>
<evidence type="ECO:0000256" key="3">
    <source>
        <dbReference type="ARBA" id="ARBA00022827"/>
    </source>
</evidence>
<dbReference type="OrthoDB" id="16820at2759"/>
<dbReference type="GO" id="GO:0071949">
    <property type="term" value="F:FAD binding"/>
    <property type="evidence" value="ECO:0007669"/>
    <property type="project" value="InterPro"/>
</dbReference>
<evidence type="ECO:0000256" key="2">
    <source>
        <dbReference type="ARBA" id="ARBA00022630"/>
    </source>
</evidence>